<organism evidence="1 2">
    <name type="scientific">Elysia crispata</name>
    <name type="common">lettuce slug</name>
    <dbReference type="NCBI Taxonomy" id="231223"/>
    <lineage>
        <taxon>Eukaryota</taxon>
        <taxon>Metazoa</taxon>
        <taxon>Spiralia</taxon>
        <taxon>Lophotrochozoa</taxon>
        <taxon>Mollusca</taxon>
        <taxon>Gastropoda</taxon>
        <taxon>Heterobranchia</taxon>
        <taxon>Euthyneura</taxon>
        <taxon>Panpulmonata</taxon>
        <taxon>Sacoglossa</taxon>
        <taxon>Placobranchoidea</taxon>
        <taxon>Plakobranchidae</taxon>
        <taxon>Elysia</taxon>
    </lineage>
</organism>
<dbReference type="EMBL" id="JAWDGP010006036">
    <property type="protein sequence ID" value="KAK3748223.1"/>
    <property type="molecule type" value="Genomic_DNA"/>
</dbReference>
<evidence type="ECO:0000313" key="2">
    <source>
        <dbReference type="Proteomes" id="UP001283361"/>
    </source>
</evidence>
<keyword evidence="2" id="KW-1185">Reference proteome</keyword>
<evidence type="ECO:0000313" key="1">
    <source>
        <dbReference type="EMBL" id="KAK3748223.1"/>
    </source>
</evidence>
<proteinExistence type="predicted"/>
<dbReference type="Proteomes" id="UP001283361">
    <property type="component" value="Unassembled WGS sequence"/>
</dbReference>
<protein>
    <submittedName>
        <fullName evidence="1">Uncharacterized protein</fullName>
    </submittedName>
</protein>
<dbReference type="AlphaFoldDB" id="A0AAE0YJM1"/>
<gene>
    <name evidence="1" type="ORF">RRG08_039476</name>
</gene>
<comment type="caution">
    <text evidence="1">The sequence shown here is derived from an EMBL/GenBank/DDBJ whole genome shotgun (WGS) entry which is preliminary data.</text>
</comment>
<accession>A0AAE0YJM1</accession>
<name>A0AAE0YJM1_9GAST</name>
<reference evidence="1" key="1">
    <citation type="journal article" date="2023" name="G3 (Bethesda)">
        <title>A reference genome for the long-term kleptoplast-retaining sea slug Elysia crispata morphotype clarki.</title>
        <authorList>
            <person name="Eastman K.E."/>
            <person name="Pendleton A.L."/>
            <person name="Shaikh M.A."/>
            <person name="Suttiyut T."/>
            <person name="Ogas R."/>
            <person name="Tomko P."/>
            <person name="Gavelis G."/>
            <person name="Widhalm J.R."/>
            <person name="Wisecaver J.H."/>
        </authorList>
    </citation>
    <scope>NUCLEOTIDE SEQUENCE</scope>
    <source>
        <strain evidence="1">ECLA1</strain>
    </source>
</reference>
<sequence length="103" mass="11789">MSRYKIYRMDESTCRSTEGVTAPDGYHVKVQDLQNGRVNLYKISRMDESTCRSTEGVTAPDGHHVKVQDLQNRRANLELFHLIDNWSVIPDIDSPTKKKSVIP</sequence>